<sequence length="330" mass="34581">MPHPLIDNPNGFPTITVPDPLDSGNAASVEGPFQGLTNRSANLAQRIGGTPASNGVARLQVVPDIPGLRSLTPHADGDVARVRGGALYEFRAEAGGVDDGKWVIRPNDILGGGPGKWLLFGAVPISPRVNAADLRNFAPHTDQDLARIRGVGIYEYRPEFSGDDDGLCTIRPSDVPSSNAGRWRIIDPYRTLSVDSYEIGGQSISNTGASSYVDSAAAVTISANLIRGDILNVHGRYVANVNTASSGGDWVVSVAEGATTIPTDIAASQCLLNSGPNGFATQIIPFSFRFVVQFGGTCIVRVRMRVQAGGSNPNVSVAGPAAIVVHAYRP</sequence>
<evidence type="ECO:0000313" key="2">
    <source>
        <dbReference type="Proteomes" id="UP001379533"/>
    </source>
</evidence>
<organism evidence="1 2">
    <name type="scientific">Pendulispora brunnea</name>
    <dbReference type="NCBI Taxonomy" id="2905690"/>
    <lineage>
        <taxon>Bacteria</taxon>
        <taxon>Pseudomonadati</taxon>
        <taxon>Myxococcota</taxon>
        <taxon>Myxococcia</taxon>
        <taxon>Myxococcales</taxon>
        <taxon>Sorangiineae</taxon>
        <taxon>Pendulisporaceae</taxon>
        <taxon>Pendulispora</taxon>
    </lineage>
</organism>
<keyword evidence="2" id="KW-1185">Reference proteome</keyword>
<dbReference type="RefSeq" id="WP_394845197.1">
    <property type="nucleotide sequence ID" value="NZ_CP089982.1"/>
</dbReference>
<dbReference type="Proteomes" id="UP001379533">
    <property type="component" value="Chromosome"/>
</dbReference>
<protein>
    <submittedName>
        <fullName evidence="1">Uncharacterized protein</fullName>
    </submittedName>
</protein>
<proteinExistence type="predicted"/>
<name>A0ABZ2K7C6_9BACT</name>
<accession>A0ABZ2K7C6</accession>
<dbReference type="EMBL" id="CP089982">
    <property type="protein sequence ID" value="WXA94587.1"/>
    <property type="molecule type" value="Genomic_DNA"/>
</dbReference>
<reference evidence="1 2" key="1">
    <citation type="submission" date="2021-12" db="EMBL/GenBank/DDBJ databases">
        <title>Discovery of the Pendulisporaceae a myxobacterial family with distinct sporulation behavior and unique specialized metabolism.</title>
        <authorList>
            <person name="Garcia R."/>
            <person name="Popoff A."/>
            <person name="Bader C.D."/>
            <person name="Loehr J."/>
            <person name="Walesch S."/>
            <person name="Walt C."/>
            <person name="Boldt J."/>
            <person name="Bunk B."/>
            <person name="Haeckl F.J.F.P.J."/>
            <person name="Gunesch A.P."/>
            <person name="Birkelbach J."/>
            <person name="Nuebel U."/>
            <person name="Pietschmann T."/>
            <person name="Bach T."/>
            <person name="Mueller R."/>
        </authorList>
    </citation>
    <scope>NUCLEOTIDE SEQUENCE [LARGE SCALE GENOMIC DNA]</scope>
    <source>
        <strain evidence="1 2">MSr12523</strain>
    </source>
</reference>
<gene>
    <name evidence="1" type="ORF">LZC95_50245</name>
</gene>
<evidence type="ECO:0000313" key="1">
    <source>
        <dbReference type="EMBL" id="WXA94587.1"/>
    </source>
</evidence>